<keyword evidence="5 8" id="KW-1133">Transmembrane helix</keyword>
<dbReference type="Proteomes" id="UP000094385">
    <property type="component" value="Unassembled WGS sequence"/>
</dbReference>
<feature type="domain" description="10TM putative phosphate transporter extracellular tail" evidence="10">
    <location>
        <begin position="972"/>
        <end position="1042"/>
    </location>
</feature>
<evidence type="ECO:0000259" key="11">
    <source>
        <dbReference type="Pfam" id="PF13967"/>
    </source>
</evidence>
<evidence type="ECO:0000256" key="1">
    <source>
        <dbReference type="ARBA" id="ARBA00004141"/>
    </source>
</evidence>
<dbReference type="Pfam" id="PF12621">
    <property type="entry name" value="PHM7_ext"/>
    <property type="match status" value="1"/>
</dbReference>
<feature type="domain" description="CSC1/OSCA1-like cytosolic" evidence="12">
    <location>
        <begin position="244"/>
        <end position="451"/>
    </location>
</feature>
<dbReference type="InterPro" id="IPR045122">
    <property type="entry name" value="Csc1-like"/>
</dbReference>
<evidence type="ECO:0000259" key="9">
    <source>
        <dbReference type="Pfam" id="PF02714"/>
    </source>
</evidence>
<feature type="coiled-coil region" evidence="7">
    <location>
        <begin position="281"/>
        <end position="330"/>
    </location>
</feature>
<dbReference type="InterPro" id="IPR032880">
    <property type="entry name" value="CSC1/OSCA1-like_N"/>
</dbReference>
<keyword evidence="3" id="KW-0813">Transport</keyword>
<dbReference type="InterPro" id="IPR022257">
    <property type="entry name" value="PHM7_ext"/>
</dbReference>
<comment type="subcellular location">
    <subcellularLocation>
        <location evidence="1">Membrane</location>
        <topology evidence="1">Multi-pass membrane protein</topology>
    </subcellularLocation>
</comment>
<reference evidence="13 14" key="1">
    <citation type="journal article" date="2016" name="Proc. Natl. Acad. Sci. U.S.A.">
        <title>Comparative genomics of biotechnologically important yeasts.</title>
        <authorList>
            <person name="Riley R."/>
            <person name="Haridas S."/>
            <person name="Wolfe K.H."/>
            <person name="Lopes M.R."/>
            <person name="Hittinger C.T."/>
            <person name="Goeker M."/>
            <person name="Salamov A.A."/>
            <person name="Wisecaver J.H."/>
            <person name="Long T.M."/>
            <person name="Calvey C.H."/>
            <person name="Aerts A.L."/>
            <person name="Barry K.W."/>
            <person name="Choi C."/>
            <person name="Clum A."/>
            <person name="Coughlan A.Y."/>
            <person name="Deshpande S."/>
            <person name="Douglass A.P."/>
            <person name="Hanson S.J."/>
            <person name="Klenk H.-P."/>
            <person name="LaButti K.M."/>
            <person name="Lapidus A."/>
            <person name="Lindquist E.A."/>
            <person name="Lipzen A.M."/>
            <person name="Meier-Kolthoff J.P."/>
            <person name="Ohm R.A."/>
            <person name="Otillar R.P."/>
            <person name="Pangilinan J.L."/>
            <person name="Peng Y."/>
            <person name="Rokas A."/>
            <person name="Rosa C.A."/>
            <person name="Scheuner C."/>
            <person name="Sibirny A.A."/>
            <person name="Slot J.C."/>
            <person name="Stielow J.B."/>
            <person name="Sun H."/>
            <person name="Kurtzman C.P."/>
            <person name="Blackwell M."/>
            <person name="Grigoriev I.V."/>
            <person name="Jeffries T.W."/>
        </authorList>
    </citation>
    <scope>NUCLEOTIDE SEQUENCE [LARGE SCALE GENOMIC DNA]</scope>
    <source>
        <strain evidence="13 14">NRRL Y-11557</strain>
    </source>
</reference>
<evidence type="ECO:0000256" key="6">
    <source>
        <dbReference type="ARBA" id="ARBA00023136"/>
    </source>
</evidence>
<feature type="transmembrane region" description="Helical" evidence="8">
    <location>
        <begin position="679"/>
        <end position="700"/>
    </location>
</feature>
<feature type="transmembrane region" description="Helical" evidence="8">
    <location>
        <begin position="513"/>
        <end position="538"/>
    </location>
</feature>
<evidence type="ECO:0000256" key="7">
    <source>
        <dbReference type="SAM" id="Coils"/>
    </source>
</evidence>
<keyword evidence="6 8" id="KW-0472">Membrane</keyword>
<keyword evidence="4 8" id="KW-0812">Transmembrane</keyword>
<feature type="domain" description="CSC1/OSCA1-like 7TM region" evidence="9">
    <location>
        <begin position="463"/>
        <end position="736"/>
    </location>
</feature>
<evidence type="ECO:0008006" key="15">
    <source>
        <dbReference type="Google" id="ProtNLM"/>
    </source>
</evidence>
<feature type="transmembrane region" description="Helical" evidence="8">
    <location>
        <begin position="751"/>
        <end position="769"/>
    </location>
</feature>
<dbReference type="Pfam" id="PF02714">
    <property type="entry name" value="RSN1_7TM"/>
    <property type="match status" value="1"/>
</dbReference>
<dbReference type="OrthoDB" id="1076608at2759"/>
<evidence type="ECO:0000256" key="3">
    <source>
        <dbReference type="ARBA" id="ARBA00022448"/>
    </source>
</evidence>
<dbReference type="InterPro" id="IPR003864">
    <property type="entry name" value="CSC1/OSCA1-like_7TM"/>
</dbReference>
<evidence type="ECO:0000259" key="10">
    <source>
        <dbReference type="Pfam" id="PF12621"/>
    </source>
</evidence>
<feature type="transmembrane region" description="Helical" evidence="8">
    <location>
        <begin position="721"/>
        <end position="739"/>
    </location>
</feature>
<dbReference type="GO" id="GO:0005886">
    <property type="term" value="C:plasma membrane"/>
    <property type="evidence" value="ECO:0007669"/>
    <property type="project" value="TreeGrafter"/>
</dbReference>
<comment type="similarity">
    <text evidence="2">Belongs to the CSC1 (TC 1.A.17) family.</text>
</comment>
<feature type="transmembrane region" description="Helical" evidence="8">
    <location>
        <begin position="199"/>
        <end position="218"/>
    </location>
</feature>
<feature type="transmembrane region" description="Helical" evidence="8">
    <location>
        <begin position="460"/>
        <end position="493"/>
    </location>
</feature>
<evidence type="ECO:0000256" key="8">
    <source>
        <dbReference type="SAM" id="Phobius"/>
    </source>
</evidence>
<protein>
    <recommendedName>
        <fullName evidence="15">DUF221-domain-containing protein</fullName>
    </recommendedName>
</protein>
<feature type="transmembrane region" description="Helical" evidence="8">
    <location>
        <begin position="604"/>
        <end position="622"/>
    </location>
</feature>
<dbReference type="Pfam" id="PF13967">
    <property type="entry name" value="RSN1_TM"/>
    <property type="match status" value="1"/>
</dbReference>
<dbReference type="InterPro" id="IPR027815">
    <property type="entry name" value="CSC1/OSCA1-like_cyt"/>
</dbReference>
<evidence type="ECO:0000313" key="14">
    <source>
        <dbReference type="Proteomes" id="UP000094385"/>
    </source>
</evidence>
<evidence type="ECO:0000256" key="2">
    <source>
        <dbReference type="ARBA" id="ARBA00007779"/>
    </source>
</evidence>
<feature type="transmembrane region" description="Helical" evidence="8">
    <location>
        <begin position="145"/>
        <end position="168"/>
    </location>
</feature>
<keyword evidence="14" id="KW-1185">Reference proteome</keyword>
<feature type="domain" description="CSC1/OSCA1-like N-terminal transmembrane" evidence="11">
    <location>
        <begin position="70"/>
        <end position="220"/>
    </location>
</feature>
<evidence type="ECO:0000256" key="4">
    <source>
        <dbReference type="ARBA" id="ARBA00022692"/>
    </source>
</evidence>
<feature type="transmembrane region" description="Helical" evidence="8">
    <location>
        <begin position="70"/>
        <end position="90"/>
    </location>
</feature>
<keyword evidence="7" id="KW-0175">Coiled coil</keyword>
<accession>A0A1E3Q3P3</accession>
<dbReference type="EMBL" id="KV454297">
    <property type="protein sequence ID" value="ODQ71647.1"/>
    <property type="molecule type" value="Genomic_DNA"/>
</dbReference>
<name>A0A1E3Q3P3_LIPST</name>
<dbReference type="STRING" id="675824.A0A1E3Q3P3"/>
<dbReference type="Pfam" id="PF14703">
    <property type="entry name" value="PHM7_cyt"/>
    <property type="match status" value="1"/>
</dbReference>
<feature type="transmembrane region" description="Helical" evidence="8">
    <location>
        <begin position="559"/>
        <end position="584"/>
    </location>
</feature>
<organism evidence="13 14">
    <name type="scientific">Lipomyces starkeyi NRRL Y-11557</name>
    <dbReference type="NCBI Taxonomy" id="675824"/>
    <lineage>
        <taxon>Eukaryota</taxon>
        <taxon>Fungi</taxon>
        <taxon>Dikarya</taxon>
        <taxon>Ascomycota</taxon>
        <taxon>Saccharomycotina</taxon>
        <taxon>Lipomycetes</taxon>
        <taxon>Lipomycetales</taxon>
        <taxon>Lipomycetaceae</taxon>
        <taxon>Lipomyces</taxon>
    </lineage>
</organism>
<evidence type="ECO:0000313" key="13">
    <source>
        <dbReference type="EMBL" id="ODQ71647.1"/>
    </source>
</evidence>
<dbReference type="GO" id="GO:0005227">
    <property type="term" value="F:calcium-activated cation channel activity"/>
    <property type="evidence" value="ECO:0007669"/>
    <property type="project" value="InterPro"/>
</dbReference>
<sequence length="1051" mass="116587">MSSVTSSLASSVTSAVSSTLSASITTFSSYQSSTPTSSSAMTATSGSGGLGLDRNSGSAQDSYGQSLSTFISSLLASLIIFGLELWLFLVMRKQIRRVYEPKTYAVPKRQQVPPSGRGLFDWLIPTLFMPESDFIRKCGLDAYFFMRYLVMLIFIFFTASLIVLPILLPINSANTSSGTASGLDKLAWVNIGATDTNRYWAHLILAVVYIIFLCAVFHHEMAAYVTMRQRYLISPQHRLRASATTVLIRAIPEELCDAEKIRTIFDVLPGGVRNVWINRNLESLSDKIRERDQVASKLENAETVLIQKAVKAYKKQLQKAQKSKMKAEAEVREIEAPLDESGAPIPAWKKYLKEKDRPKHNVSKFRRFPALPGFSKKVDTIEWCRTHLNKLNSEIEDMQQDERQYPFMNSCFIQFNNQIAAHMACQSLASDSPQYMVPRMVEINPNDIIWSSMRIKWWEALLRSMLTMGATGGLIIGWAFPVAFVGIISQLSYLTSALPFLDFINGMPAAIKGIISGILPPAALAGLMALLPIVLRLFATQRGASTGVQVEEIVQSSYFSFLFVQVFLVVTIASSITTVIQQLTQNPTSIPGLLASNLPKASNFFFTYLILQGLTVSAAALLRVGPLCMKMIVGPLVDVTARQKFRRLTTLSYLEWGTFYPIYTNLGAIGIVYTIISPLIMPMSLIAFSLFYIAYRYMFIYCNYNPIDSAGLYFHRAINQLFTGVYVMELCLVGLFFLVRDENLKASCTAHAIIMIIVFFFTAIYQIVLNKSFGPLFTYLPISLEGRAQLAMKHWEKANQRPLLASSSSAKSYSAIESTTSMSGEVSKSDLKKKMTHDDGISDVELQSQSGSELAPYSTDLKDSVYMDIDTDVPLLQSPLGQLFAAFKKPISTTLESAPGRFVGDVGTSVGAQLENTANKLGIRKQLGHIKNVTDLIYTGNDAAALEAELARNSKDAMLLEGVAEDLEDLSAEERDFLVNRAFRHEALRAKKPVIWIPQDDLGVAEDEIRITRELYGNVLISSDNAALNVRGKVVFGGRPPDYDIKSKIAL</sequence>
<dbReference type="PANTHER" id="PTHR13018:SF20">
    <property type="entry name" value="SPORULATION-SPECIFIC PROTEIN 75"/>
    <property type="match status" value="1"/>
</dbReference>
<evidence type="ECO:0000259" key="12">
    <source>
        <dbReference type="Pfam" id="PF14703"/>
    </source>
</evidence>
<evidence type="ECO:0000256" key="5">
    <source>
        <dbReference type="ARBA" id="ARBA00022989"/>
    </source>
</evidence>
<dbReference type="PANTHER" id="PTHR13018">
    <property type="entry name" value="PROBABLE MEMBRANE PROTEIN DUF221-RELATED"/>
    <property type="match status" value="1"/>
</dbReference>
<proteinExistence type="inferred from homology"/>
<dbReference type="AlphaFoldDB" id="A0A1E3Q3P3"/>
<gene>
    <name evidence="13" type="ORF">LIPSTDRAFT_4873</name>
</gene>